<dbReference type="SUPFAM" id="SSF56954">
    <property type="entry name" value="Outer membrane efflux proteins (OEP)"/>
    <property type="match status" value="1"/>
</dbReference>
<dbReference type="Proteomes" id="UP000192599">
    <property type="component" value="Unassembled WGS sequence"/>
</dbReference>
<evidence type="ECO:0000256" key="2">
    <source>
        <dbReference type="SAM" id="Coils"/>
    </source>
</evidence>
<dbReference type="GO" id="GO:0015562">
    <property type="term" value="F:efflux transmembrane transporter activity"/>
    <property type="evidence" value="ECO:0007669"/>
    <property type="project" value="InterPro"/>
</dbReference>
<evidence type="ECO:0000313" key="3">
    <source>
        <dbReference type="EMBL" id="OQR41867.1"/>
    </source>
</evidence>
<evidence type="ECO:0000256" key="1">
    <source>
        <dbReference type="ARBA" id="ARBA00007613"/>
    </source>
</evidence>
<dbReference type="Gene3D" id="1.20.1600.10">
    <property type="entry name" value="Outer membrane efflux proteins (OEP)"/>
    <property type="match status" value="1"/>
</dbReference>
<sequence>MKKVVFTSLIFASYLFGTSIENIVQKSLQNNFDIKSLENSIEIANFQIKQAKNWENPMISFKANDIMLNKNYLNNQKEYGIELSQAIPIGKKLELEESIAKKDKLLKEQTLQDIKLEFESKIYLYSYTILILENRLKLLNEYQKNLNRLEELYTKLYSYDKVSLNEILNTQISKYDLQMKINELQTTKDNLYLSLEQISYEKIDKIDDNLVLKDINRQQIEEQLIFHPKIQTLQTTSQKYKDTAQLEDAKKFSSITLALEYMQNKEQDYANITMSMPLPIYNTENINKLKANLNTNETNNKLDSQIHNLRLQTKIYLNNLEQYKTNYKILQEKIVPIKQKIQKVLEEFVGFDKESFKENLNSLNELIDYEMKASEQLEKYFENYSELIYYSNKGVK</sequence>
<keyword evidence="2" id="KW-0175">Coiled coil</keyword>
<accession>A0A1V9VCR9</accession>
<gene>
    <name evidence="3" type="ORF">AS859_03085</name>
</gene>
<evidence type="ECO:0000313" key="4">
    <source>
        <dbReference type="Proteomes" id="UP000192599"/>
    </source>
</evidence>
<name>A0A1V9VCR9_9BACT</name>
<feature type="coiled-coil region" evidence="2">
    <location>
        <begin position="132"/>
        <end position="159"/>
    </location>
</feature>
<reference evidence="3 4" key="1">
    <citation type="submission" date="2017-04" db="EMBL/GenBank/DDBJ databases">
        <title>Accumulation and expression of multiple antibiotic resistance genes in Arcobacter cryaerophilus that thrives in sewage.</title>
        <authorList>
            <person name="Millar J.A."/>
            <person name="Raghavan R."/>
        </authorList>
    </citation>
    <scope>NUCLEOTIDE SEQUENCE [LARGE SCALE GENOMIC DNA]</scope>
    <source>
        <strain evidence="3 4">AZT-1</strain>
    </source>
</reference>
<comment type="similarity">
    <text evidence="1">Belongs to the outer membrane factor (OMF) (TC 1.B.17) family.</text>
</comment>
<dbReference type="EMBL" id="LNTC01000023">
    <property type="protein sequence ID" value="OQR41867.1"/>
    <property type="molecule type" value="Genomic_DNA"/>
</dbReference>
<evidence type="ECO:0008006" key="5">
    <source>
        <dbReference type="Google" id="ProtNLM"/>
    </source>
</evidence>
<dbReference type="AlphaFoldDB" id="A0A1V9VCR9"/>
<proteinExistence type="inferred from homology"/>
<organism evidence="3 4">
    <name type="scientific">Aliarcobacter cryaerophilus</name>
    <dbReference type="NCBI Taxonomy" id="28198"/>
    <lineage>
        <taxon>Bacteria</taxon>
        <taxon>Pseudomonadati</taxon>
        <taxon>Campylobacterota</taxon>
        <taxon>Epsilonproteobacteria</taxon>
        <taxon>Campylobacterales</taxon>
        <taxon>Arcobacteraceae</taxon>
        <taxon>Aliarcobacter</taxon>
    </lineage>
</organism>
<comment type="caution">
    <text evidence="3">The sequence shown here is derived from an EMBL/GenBank/DDBJ whole genome shotgun (WGS) entry which is preliminary data.</text>
</comment>
<dbReference type="Pfam" id="PF02321">
    <property type="entry name" value="OEP"/>
    <property type="match status" value="1"/>
</dbReference>
<protein>
    <recommendedName>
        <fullName evidence="5">TolC family protein</fullName>
    </recommendedName>
</protein>
<dbReference type="InterPro" id="IPR003423">
    <property type="entry name" value="OMP_efflux"/>
</dbReference>